<proteinExistence type="predicted"/>
<gene>
    <name evidence="1" type="ORF">MJO28_008818</name>
</gene>
<organism evidence="1 2">
    <name type="scientific">Puccinia striiformis f. sp. tritici</name>
    <dbReference type="NCBI Taxonomy" id="168172"/>
    <lineage>
        <taxon>Eukaryota</taxon>
        <taxon>Fungi</taxon>
        <taxon>Dikarya</taxon>
        <taxon>Basidiomycota</taxon>
        <taxon>Pucciniomycotina</taxon>
        <taxon>Pucciniomycetes</taxon>
        <taxon>Pucciniales</taxon>
        <taxon>Pucciniaceae</taxon>
        <taxon>Puccinia</taxon>
    </lineage>
</organism>
<reference evidence="1 2" key="3">
    <citation type="journal article" date="2022" name="Microbiol. Spectr.">
        <title>Folding features and dynamics of 3D genome architecture in plant fungal pathogens.</title>
        <authorList>
            <person name="Xia C."/>
        </authorList>
    </citation>
    <scope>NUCLEOTIDE SEQUENCE [LARGE SCALE GENOMIC DNA]</scope>
    <source>
        <strain evidence="1 2">93-210</strain>
    </source>
</reference>
<keyword evidence="2" id="KW-1185">Reference proteome</keyword>
<evidence type="ECO:0000313" key="1">
    <source>
        <dbReference type="EMBL" id="KAI7949997.1"/>
    </source>
</evidence>
<accession>A0ACC0EBN7</accession>
<reference evidence="2" key="1">
    <citation type="journal article" date="2018" name="BMC Genomics">
        <title>Genomic insights into host adaptation between the wheat stripe rust pathogen (Puccinia striiformis f. sp. tritici) and the barley stripe rust pathogen (Puccinia striiformis f. sp. hordei).</title>
        <authorList>
            <person name="Xia C."/>
            <person name="Wang M."/>
            <person name="Yin C."/>
            <person name="Cornejo O.E."/>
            <person name="Hulbert S.H."/>
            <person name="Chen X."/>
        </authorList>
    </citation>
    <scope>NUCLEOTIDE SEQUENCE [LARGE SCALE GENOMIC DNA]</scope>
    <source>
        <strain evidence="2">93-210</strain>
    </source>
</reference>
<name>A0ACC0EBN7_9BASI</name>
<comment type="caution">
    <text evidence="1">The sequence shown here is derived from an EMBL/GenBank/DDBJ whole genome shotgun (WGS) entry which is preliminary data.</text>
</comment>
<evidence type="ECO:0000313" key="2">
    <source>
        <dbReference type="Proteomes" id="UP001060170"/>
    </source>
</evidence>
<dbReference type="EMBL" id="CM045872">
    <property type="protein sequence ID" value="KAI7949997.1"/>
    <property type="molecule type" value="Genomic_DNA"/>
</dbReference>
<dbReference type="Proteomes" id="UP001060170">
    <property type="component" value="Chromosome 8"/>
</dbReference>
<sequence>MSSTSCRLLCPSTSTASTPSSGFCTRSTVHTTEGYLKMNATAVSENRYGEELEHQGRGEQGDMFDSPYYGDLLSRELIIPRSEDHSPTNRAEQHASTYFNEAGAKETALNRLHGTLPAWKRQLAAYSQLPDPPESQEETETNLEAILYAEAAMEATTQYLAVDIATVQSEPTRSDDHHLKRLKSYRLHKLHSMLTVACDLIRGSYLKGNEIFGYLEIGLSPEESERRGTRQMALKEVALLIDWAIECIEESDWDLALKYWKSESKYITRLLEKLVHYIRPQNDALAGESRYSAERFYREPVIHLARLMMPIMKLARLFLNKVTLLGMNTKRLPLFTEMSSDRIKSIVESHGHVSISMSQTISLLQVADVSPGAETYYQLIETAKELHNRSEAPWLHVVLHLVPLITDTNEYPTRKDIESWIISWNTQRKLAINNFICYARSLIGANQS</sequence>
<protein>
    <submittedName>
        <fullName evidence="1">Uncharacterized protein</fullName>
    </submittedName>
</protein>
<reference evidence="2" key="2">
    <citation type="journal article" date="2018" name="Mol. Plant Microbe Interact.">
        <title>Genome sequence resources for the wheat stripe rust pathogen (Puccinia striiformis f. sp. tritici) and the barley stripe rust pathogen (Puccinia striiformis f. sp. hordei).</title>
        <authorList>
            <person name="Xia C."/>
            <person name="Wang M."/>
            <person name="Yin C."/>
            <person name="Cornejo O.E."/>
            <person name="Hulbert S.H."/>
            <person name="Chen X."/>
        </authorList>
    </citation>
    <scope>NUCLEOTIDE SEQUENCE [LARGE SCALE GENOMIC DNA]</scope>
    <source>
        <strain evidence="2">93-210</strain>
    </source>
</reference>